<dbReference type="SUPFAM" id="SSF56112">
    <property type="entry name" value="Protein kinase-like (PK-like)"/>
    <property type="match status" value="1"/>
</dbReference>
<gene>
    <name evidence="4" type="ORF">Cni_G13667</name>
</gene>
<dbReference type="InterPro" id="IPR011009">
    <property type="entry name" value="Kinase-like_dom_sf"/>
</dbReference>
<accession>A0AAQ3KAA8</accession>
<evidence type="ECO:0000256" key="1">
    <source>
        <dbReference type="ARBA" id="ARBA00022553"/>
    </source>
</evidence>
<comment type="catalytic activity">
    <reaction evidence="3">
        <text>L-seryl-[protein] + ATP = O-phospho-L-seryl-[protein] + ADP + H(+)</text>
        <dbReference type="Rhea" id="RHEA:17989"/>
        <dbReference type="Rhea" id="RHEA-COMP:9863"/>
        <dbReference type="Rhea" id="RHEA-COMP:11604"/>
        <dbReference type="ChEBI" id="CHEBI:15378"/>
        <dbReference type="ChEBI" id="CHEBI:29999"/>
        <dbReference type="ChEBI" id="CHEBI:30616"/>
        <dbReference type="ChEBI" id="CHEBI:83421"/>
        <dbReference type="ChEBI" id="CHEBI:456216"/>
        <dbReference type="EC" id="2.7.11.1"/>
    </reaction>
</comment>
<dbReference type="InterPro" id="IPR050839">
    <property type="entry name" value="Rho-assoc_Ser/Thr_Kinase"/>
</dbReference>
<organism evidence="4 5">
    <name type="scientific">Canna indica</name>
    <name type="common">Indian-shot</name>
    <dbReference type="NCBI Taxonomy" id="4628"/>
    <lineage>
        <taxon>Eukaryota</taxon>
        <taxon>Viridiplantae</taxon>
        <taxon>Streptophyta</taxon>
        <taxon>Embryophyta</taxon>
        <taxon>Tracheophyta</taxon>
        <taxon>Spermatophyta</taxon>
        <taxon>Magnoliopsida</taxon>
        <taxon>Liliopsida</taxon>
        <taxon>Zingiberales</taxon>
        <taxon>Cannaceae</taxon>
        <taxon>Canna</taxon>
    </lineage>
</organism>
<protein>
    <recommendedName>
        <fullName evidence="6">AGC-kinase C-terminal domain-containing protein</fullName>
    </recommendedName>
</protein>
<dbReference type="EMBL" id="CP136893">
    <property type="protein sequence ID" value="WOL04944.1"/>
    <property type="molecule type" value="Genomic_DNA"/>
</dbReference>
<evidence type="ECO:0000313" key="4">
    <source>
        <dbReference type="EMBL" id="WOL04944.1"/>
    </source>
</evidence>
<dbReference type="AlphaFoldDB" id="A0AAQ3KAA8"/>
<dbReference type="PANTHER" id="PTHR22988">
    <property type="entry name" value="MYOTONIC DYSTROPHY S/T KINASE-RELATED"/>
    <property type="match status" value="1"/>
</dbReference>
<name>A0AAQ3KAA8_9LILI</name>
<keyword evidence="5" id="KW-1185">Reference proteome</keyword>
<evidence type="ECO:0000313" key="5">
    <source>
        <dbReference type="Proteomes" id="UP001327560"/>
    </source>
</evidence>
<evidence type="ECO:0000256" key="2">
    <source>
        <dbReference type="ARBA" id="ARBA00047899"/>
    </source>
</evidence>
<dbReference type="PANTHER" id="PTHR22988:SF76">
    <property type="entry name" value="CHROMOSOME UNDETERMINED SCAFFOLD_135, WHOLE GENOME SHOTGUN SEQUENCE"/>
    <property type="match status" value="1"/>
</dbReference>
<evidence type="ECO:0008006" key="6">
    <source>
        <dbReference type="Google" id="ProtNLM"/>
    </source>
</evidence>
<comment type="catalytic activity">
    <reaction evidence="2">
        <text>L-threonyl-[protein] + ATP = O-phospho-L-threonyl-[protein] + ADP + H(+)</text>
        <dbReference type="Rhea" id="RHEA:46608"/>
        <dbReference type="Rhea" id="RHEA-COMP:11060"/>
        <dbReference type="Rhea" id="RHEA-COMP:11605"/>
        <dbReference type="ChEBI" id="CHEBI:15378"/>
        <dbReference type="ChEBI" id="CHEBI:30013"/>
        <dbReference type="ChEBI" id="CHEBI:30616"/>
        <dbReference type="ChEBI" id="CHEBI:61977"/>
        <dbReference type="ChEBI" id="CHEBI:456216"/>
        <dbReference type="EC" id="2.7.11.1"/>
    </reaction>
</comment>
<reference evidence="4 5" key="1">
    <citation type="submission" date="2023-10" db="EMBL/GenBank/DDBJ databases">
        <title>Chromosome-scale genome assembly provides insights into flower coloration mechanisms of Canna indica.</title>
        <authorList>
            <person name="Li C."/>
        </authorList>
    </citation>
    <scope>NUCLEOTIDE SEQUENCE [LARGE SCALE GENOMIC DNA]</scope>
    <source>
        <tissue evidence="4">Flower</tissue>
    </source>
</reference>
<dbReference type="GO" id="GO:0004674">
    <property type="term" value="F:protein serine/threonine kinase activity"/>
    <property type="evidence" value="ECO:0007669"/>
    <property type="project" value="UniProtKB-EC"/>
</dbReference>
<sequence length="134" mass="16143">MLRWSSFGWIWGSREFYCFSWAWNSIAKFHSPPPPKAELRRPLRRRPLHDFDYYLDEEEEEEQERREKEAEAEVPSQIVSWGNHLKFPEEAKLSPEAKDLISRLLCNVEHRLGTKGVHEIKAHPWFRGIQWEKL</sequence>
<keyword evidence="1" id="KW-0597">Phosphoprotein</keyword>
<evidence type="ECO:0000256" key="3">
    <source>
        <dbReference type="ARBA" id="ARBA00048679"/>
    </source>
</evidence>
<dbReference type="Proteomes" id="UP001327560">
    <property type="component" value="Chromosome 4"/>
</dbReference>
<proteinExistence type="predicted"/>
<dbReference type="Gene3D" id="1.10.510.10">
    <property type="entry name" value="Transferase(Phosphotransferase) domain 1"/>
    <property type="match status" value="1"/>
</dbReference>